<keyword evidence="6" id="KW-0966">Cell projection</keyword>
<evidence type="ECO:0000313" key="6">
    <source>
        <dbReference type="EMBL" id="TCP61188.1"/>
    </source>
</evidence>
<comment type="subcellular location">
    <subcellularLocation>
        <location evidence="1 4">Periplasm</location>
    </subcellularLocation>
</comment>
<dbReference type="GO" id="GO:0044780">
    <property type="term" value="P:bacterial-type flagellum assembly"/>
    <property type="evidence" value="ECO:0007669"/>
    <property type="project" value="InterPro"/>
</dbReference>
<dbReference type="SMART" id="SM00858">
    <property type="entry name" value="SAF"/>
    <property type="match status" value="1"/>
</dbReference>
<keyword evidence="6" id="KW-0282">Flagellum</keyword>
<dbReference type="PANTHER" id="PTHR36307">
    <property type="entry name" value="FLAGELLA BASAL BODY P-RING FORMATION PROTEIN FLGA"/>
    <property type="match status" value="1"/>
</dbReference>
<proteinExistence type="inferred from homology"/>
<dbReference type="NCBIfam" id="TIGR03170">
    <property type="entry name" value="flgA_cterm"/>
    <property type="match status" value="1"/>
</dbReference>
<evidence type="ECO:0000313" key="7">
    <source>
        <dbReference type="Proteomes" id="UP000295050"/>
    </source>
</evidence>
<evidence type="ECO:0000256" key="2">
    <source>
        <dbReference type="ARBA" id="ARBA00022729"/>
    </source>
</evidence>
<dbReference type="InterPro" id="IPR039246">
    <property type="entry name" value="Flagellar_FlgA"/>
</dbReference>
<dbReference type="CDD" id="cd11614">
    <property type="entry name" value="SAF_CpaB_FlgA_like"/>
    <property type="match status" value="1"/>
</dbReference>
<dbReference type="EMBL" id="SLXU01000006">
    <property type="protein sequence ID" value="TCP61188.1"/>
    <property type="molecule type" value="Genomic_DNA"/>
</dbReference>
<comment type="function">
    <text evidence="4">Involved in the assembly process of the P-ring formation. It may associate with FlgF on the rod constituting a structure essential for the P-ring assembly or may act as a modulator protein for the P-ring assembly.</text>
</comment>
<evidence type="ECO:0000256" key="4">
    <source>
        <dbReference type="RuleBase" id="RU362063"/>
    </source>
</evidence>
<dbReference type="PANTHER" id="PTHR36307:SF1">
    <property type="entry name" value="FLAGELLA BASAL BODY P-RING FORMATION PROTEIN FLGA"/>
    <property type="match status" value="1"/>
</dbReference>
<keyword evidence="6" id="KW-0969">Cilium</keyword>
<organism evidence="6 7">
    <name type="scientific">Rhodovulum bhavnagarense</name>
    <dbReference type="NCBI Taxonomy" id="992286"/>
    <lineage>
        <taxon>Bacteria</taxon>
        <taxon>Pseudomonadati</taxon>
        <taxon>Pseudomonadota</taxon>
        <taxon>Alphaproteobacteria</taxon>
        <taxon>Rhodobacterales</taxon>
        <taxon>Paracoccaceae</taxon>
        <taxon>Rhodovulum</taxon>
    </lineage>
</organism>
<feature type="signal peptide" evidence="4">
    <location>
        <begin position="1"/>
        <end position="19"/>
    </location>
</feature>
<feature type="domain" description="SAF" evidence="5">
    <location>
        <begin position="19"/>
        <end position="77"/>
    </location>
</feature>
<comment type="similarity">
    <text evidence="4">Belongs to the FlgA family.</text>
</comment>
<name>A0A4R2RFE8_9RHOB</name>
<dbReference type="Pfam" id="PF13144">
    <property type="entry name" value="ChapFlgA"/>
    <property type="match status" value="1"/>
</dbReference>
<dbReference type="Proteomes" id="UP000295050">
    <property type="component" value="Unassembled WGS sequence"/>
</dbReference>
<evidence type="ECO:0000256" key="1">
    <source>
        <dbReference type="ARBA" id="ARBA00004418"/>
    </source>
</evidence>
<keyword evidence="3 4" id="KW-0574">Periplasm</keyword>
<evidence type="ECO:0000259" key="5">
    <source>
        <dbReference type="SMART" id="SM00858"/>
    </source>
</evidence>
<evidence type="ECO:0000256" key="3">
    <source>
        <dbReference type="ARBA" id="ARBA00022764"/>
    </source>
</evidence>
<keyword evidence="2 4" id="KW-0732">Signal</keyword>
<sequence length="144" mass="14739">MRAPALILALAAVVSPAMAETLIATRAIRSTTILTAADIALAPGTVPGALSDPAQAIGQEARINLYPGRPVMVPDLGPPALVERNQIVTVTYAAGGLAIRAEARALDRAGAGDRVRVMNLDSRSTVTGTVTAEGRVTVGPALHR</sequence>
<accession>A0A4R2RFE8</accession>
<reference evidence="6 7" key="1">
    <citation type="submission" date="2019-03" db="EMBL/GenBank/DDBJ databases">
        <title>Genomic Encyclopedia of Type Strains, Phase IV (KMG-IV): sequencing the most valuable type-strain genomes for metagenomic binning, comparative biology and taxonomic classification.</title>
        <authorList>
            <person name="Goeker M."/>
        </authorList>
    </citation>
    <scope>NUCLEOTIDE SEQUENCE [LARGE SCALE GENOMIC DNA]</scope>
    <source>
        <strain evidence="6 7">DSM 24766</strain>
    </source>
</reference>
<dbReference type="OrthoDB" id="7619725at2"/>
<dbReference type="Gene3D" id="2.30.30.760">
    <property type="match status" value="1"/>
</dbReference>
<protein>
    <recommendedName>
        <fullName evidence="4">Flagella basal body P-ring formation protein FlgA</fullName>
    </recommendedName>
</protein>
<keyword evidence="7" id="KW-1185">Reference proteome</keyword>
<dbReference type="InterPro" id="IPR013974">
    <property type="entry name" value="SAF"/>
</dbReference>
<feature type="chain" id="PRO_5021037803" description="Flagella basal body P-ring formation protein FlgA" evidence="4">
    <location>
        <begin position="20"/>
        <end position="144"/>
    </location>
</feature>
<gene>
    <name evidence="6" type="ORF">EV663_106136</name>
</gene>
<dbReference type="RefSeq" id="WP_132951364.1">
    <property type="nucleotide sequence ID" value="NZ_SLXU01000006.1"/>
</dbReference>
<dbReference type="InterPro" id="IPR017585">
    <property type="entry name" value="SAF_FlgA"/>
</dbReference>
<keyword evidence="4" id="KW-1005">Bacterial flagellum biogenesis</keyword>
<dbReference type="GO" id="GO:0042597">
    <property type="term" value="C:periplasmic space"/>
    <property type="evidence" value="ECO:0007669"/>
    <property type="project" value="UniProtKB-SubCell"/>
</dbReference>
<dbReference type="AlphaFoldDB" id="A0A4R2RFE8"/>
<comment type="caution">
    <text evidence="6">The sequence shown here is derived from an EMBL/GenBank/DDBJ whole genome shotgun (WGS) entry which is preliminary data.</text>
</comment>